<sequence length="137" mass="15898">MCPVDRTDTIWEIPKPVVLISNSLLSVPIWNWQAQWLQFFPDCSAGFLNDESSVDARKEWTILRNYANNHRDRLKMPSERAASSTTSGGKRKKSEWEYAADMQFLLPLLGKHREMDSTMRKSSDGKKHLLLRQIVTF</sequence>
<evidence type="ECO:0000313" key="3">
    <source>
        <dbReference type="Proteomes" id="UP000735302"/>
    </source>
</evidence>
<dbReference type="Proteomes" id="UP000735302">
    <property type="component" value="Unassembled WGS sequence"/>
</dbReference>
<organism evidence="2 3">
    <name type="scientific">Plakobranchus ocellatus</name>
    <dbReference type="NCBI Taxonomy" id="259542"/>
    <lineage>
        <taxon>Eukaryota</taxon>
        <taxon>Metazoa</taxon>
        <taxon>Spiralia</taxon>
        <taxon>Lophotrochozoa</taxon>
        <taxon>Mollusca</taxon>
        <taxon>Gastropoda</taxon>
        <taxon>Heterobranchia</taxon>
        <taxon>Euthyneura</taxon>
        <taxon>Panpulmonata</taxon>
        <taxon>Sacoglossa</taxon>
        <taxon>Placobranchoidea</taxon>
        <taxon>Plakobranchidae</taxon>
        <taxon>Plakobranchus</taxon>
    </lineage>
</organism>
<dbReference type="EMBL" id="BLXT01005065">
    <property type="protein sequence ID" value="GFO19438.1"/>
    <property type="molecule type" value="Genomic_DNA"/>
</dbReference>
<name>A0AAV4BKU6_9GAST</name>
<evidence type="ECO:0008006" key="4">
    <source>
        <dbReference type="Google" id="ProtNLM"/>
    </source>
</evidence>
<accession>A0AAV4BKU6</accession>
<dbReference type="AlphaFoldDB" id="A0AAV4BKU6"/>
<feature type="region of interest" description="Disordered" evidence="1">
    <location>
        <begin position="74"/>
        <end position="94"/>
    </location>
</feature>
<proteinExistence type="predicted"/>
<keyword evidence="3" id="KW-1185">Reference proteome</keyword>
<protein>
    <recommendedName>
        <fullName evidence="4">MADF domain-containing protein</fullName>
    </recommendedName>
</protein>
<evidence type="ECO:0000313" key="2">
    <source>
        <dbReference type="EMBL" id="GFO19438.1"/>
    </source>
</evidence>
<reference evidence="2 3" key="1">
    <citation type="journal article" date="2021" name="Elife">
        <title>Chloroplast acquisition without the gene transfer in kleptoplastic sea slugs, Plakobranchus ocellatus.</title>
        <authorList>
            <person name="Maeda T."/>
            <person name="Takahashi S."/>
            <person name="Yoshida T."/>
            <person name="Shimamura S."/>
            <person name="Takaki Y."/>
            <person name="Nagai Y."/>
            <person name="Toyoda A."/>
            <person name="Suzuki Y."/>
            <person name="Arimoto A."/>
            <person name="Ishii H."/>
            <person name="Satoh N."/>
            <person name="Nishiyama T."/>
            <person name="Hasebe M."/>
            <person name="Maruyama T."/>
            <person name="Minagawa J."/>
            <person name="Obokata J."/>
            <person name="Shigenobu S."/>
        </authorList>
    </citation>
    <scope>NUCLEOTIDE SEQUENCE [LARGE SCALE GENOMIC DNA]</scope>
</reference>
<evidence type="ECO:0000256" key="1">
    <source>
        <dbReference type="SAM" id="MobiDB-lite"/>
    </source>
</evidence>
<comment type="caution">
    <text evidence="2">The sequence shown here is derived from an EMBL/GenBank/DDBJ whole genome shotgun (WGS) entry which is preliminary data.</text>
</comment>
<gene>
    <name evidence="2" type="ORF">PoB_004594300</name>
</gene>